<dbReference type="Proteomes" id="UP001265746">
    <property type="component" value="Unassembled WGS sequence"/>
</dbReference>
<dbReference type="InterPro" id="IPR013780">
    <property type="entry name" value="Glyco_hydro_b"/>
</dbReference>
<dbReference type="PANTHER" id="PTHR10357:SF232">
    <property type="entry name" value="GLYCOSYL HYDROLASE FAMILY 13 CATALYTIC DOMAIN-CONTAINING PROTEIN"/>
    <property type="match status" value="1"/>
</dbReference>
<dbReference type="GO" id="GO:0004574">
    <property type="term" value="F:oligo-1,6-glucosidase activity"/>
    <property type="evidence" value="ECO:0007669"/>
    <property type="project" value="TreeGrafter"/>
</dbReference>
<protein>
    <recommendedName>
        <fullName evidence="3">Glycosyl hydrolase family 13 catalytic domain-containing protein</fullName>
    </recommendedName>
</protein>
<dbReference type="InterPro" id="IPR045857">
    <property type="entry name" value="O16G_dom_2"/>
</dbReference>
<evidence type="ECO:0000256" key="1">
    <source>
        <dbReference type="ARBA" id="ARBA00008061"/>
    </source>
</evidence>
<evidence type="ECO:0000259" key="3">
    <source>
        <dbReference type="SMART" id="SM00642"/>
    </source>
</evidence>
<name>A0AAD9SPG0_PHOAM</name>
<evidence type="ECO:0000313" key="5">
    <source>
        <dbReference type="Proteomes" id="UP001265746"/>
    </source>
</evidence>
<dbReference type="FunFam" id="3.90.400.10:FF:000004">
    <property type="entry name" value="Oligo-1,6-glucosidase"/>
    <property type="match status" value="1"/>
</dbReference>
<dbReference type="InterPro" id="IPR006047">
    <property type="entry name" value="GH13_cat_dom"/>
</dbReference>
<dbReference type="EMBL" id="JAUJFL010000001">
    <property type="protein sequence ID" value="KAK2613543.1"/>
    <property type="molecule type" value="Genomic_DNA"/>
</dbReference>
<evidence type="ECO:0000256" key="2">
    <source>
        <dbReference type="ARBA" id="ARBA00026248"/>
    </source>
</evidence>
<dbReference type="GO" id="GO:0000025">
    <property type="term" value="P:maltose catabolic process"/>
    <property type="evidence" value="ECO:0007669"/>
    <property type="project" value="TreeGrafter"/>
</dbReference>
<gene>
    <name evidence="4" type="ORF">N8I77_000450</name>
</gene>
<dbReference type="PANTHER" id="PTHR10357">
    <property type="entry name" value="ALPHA-AMYLASE FAMILY MEMBER"/>
    <property type="match status" value="1"/>
</dbReference>
<dbReference type="Gene3D" id="2.60.40.1180">
    <property type="entry name" value="Golgi alpha-mannosidase II"/>
    <property type="match status" value="1"/>
</dbReference>
<organism evidence="4 5">
    <name type="scientific">Phomopsis amygdali</name>
    <name type="common">Fusicoccum amygdali</name>
    <dbReference type="NCBI Taxonomy" id="1214568"/>
    <lineage>
        <taxon>Eukaryota</taxon>
        <taxon>Fungi</taxon>
        <taxon>Dikarya</taxon>
        <taxon>Ascomycota</taxon>
        <taxon>Pezizomycotina</taxon>
        <taxon>Sordariomycetes</taxon>
        <taxon>Sordariomycetidae</taxon>
        <taxon>Diaporthales</taxon>
        <taxon>Diaporthaceae</taxon>
        <taxon>Diaporthe</taxon>
    </lineage>
</organism>
<sequence length="601" mass="68971">MASSQQNSFSTPKWWKESVVYQIYPSSFQSSPGAKLPGWGTVKGMTSRLDYLKSLGVDVLWTSPIYKSPQADMGYDIASYKEIDPRYGSLEDVDELIAELKKRGMKLMMDLVANHTSDENAWFLESRSSKDSPKRAWYHWQPPKGFDSHGKPIPPNNWAQILGEANSAWTWDEKTQEFYLSLFTPEQPDLNWENPEVREAVWDVMRFWLDRGACGFRMDVINMISKVPGYPDADEVLGPDHKYQPAWKYTINGPRLHEFMREMHDTVLSKYDTITVGEMPGISDDNEVLRTVGANSKELNMIFIFDVVDIDRYDVRMTLRPWTVKEMKGIISRWQNVMIEKDGWNSVFIENHDNPRSISRYASDSDENRDRSARLLALMQTTLGGTMFVYQGEEIGMRNCPKEWPIEEFKDIETINYFKKVNTIYKGQPEKIAEGREIIDAKARDHARTPMQWDASPNAGFCEPSVTPWMRVMDDYKTVNAAAQVDFKSDTELSPWQWWQRALADRKEHKDVFVYGGFEDLSADHDTVYAYARTSSTTKGEKWVVVLNFSGVEQDFSLPEGIEVDFWAATTYGKSKAEGKALSGAVTLKPWEGLLGKCKAV</sequence>
<evidence type="ECO:0000313" key="4">
    <source>
        <dbReference type="EMBL" id="KAK2613543.1"/>
    </source>
</evidence>
<dbReference type="SMART" id="SM00642">
    <property type="entry name" value="Aamy"/>
    <property type="match status" value="1"/>
</dbReference>
<dbReference type="InterPro" id="IPR017853">
    <property type="entry name" value="GH"/>
</dbReference>
<dbReference type="GO" id="GO:0005987">
    <property type="term" value="P:sucrose catabolic process"/>
    <property type="evidence" value="ECO:0007669"/>
    <property type="project" value="TreeGrafter"/>
</dbReference>
<dbReference type="Gene3D" id="3.90.400.10">
    <property type="entry name" value="Oligo-1,6-glucosidase, Domain 2"/>
    <property type="match status" value="1"/>
</dbReference>
<dbReference type="AlphaFoldDB" id="A0AAD9SPG0"/>
<proteinExistence type="inferred from homology"/>
<comment type="similarity">
    <text evidence="1">Belongs to the glycosyl hydrolase 13 family.</text>
</comment>
<dbReference type="CDD" id="cd11333">
    <property type="entry name" value="AmyAc_SI_OligoGlu_DGase"/>
    <property type="match status" value="1"/>
</dbReference>
<dbReference type="Pfam" id="PF00128">
    <property type="entry name" value="Alpha-amylase"/>
    <property type="match status" value="1"/>
</dbReference>
<dbReference type="SUPFAM" id="SSF51011">
    <property type="entry name" value="Glycosyl hydrolase domain"/>
    <property type="match status" value="1"/>
</dbReference>
<dbReference type="GO" id="GO:0004575">
    <property type="term" value="F:sucrose alpha-glucosidase activity"/>
    <property type="evidence" value="ECO:0007669"/>
    <property type="project" value="TreeGrafter"/>
</dbReference>
<dbReference type="FunFam" id="3.20.20.80:FF:000087">
    <property type="entry name" value="Oligo-1,6-glucosidase IMA1"/>
    <property type="match status" value="1"/>
</dbReference>
<dbReference type="SUPFAM" id="SSF51445">
    <property type="entry name" value="(Trans)glycosidases"/>
    <property type="match status" value="1"/>
</dbReference>
<reference evidence="4" key="1">
    <citation type="submission" date="2023-06" db="EMBL/GenBank/DDBJ databases">
        <authorList>
            <person name="Noh H."/>
        </authorList>
    </citation>
    <scope>NUCLEOTIDE SEQUENCE</scope>
    <source>
        <strain evidence="4">DUCC20226</strain>
    </source>
</reference>
<accession>A0AAD9SPG0</accession>
<feature type="domain" description="Glycosyl hydrolase family 13 catalytic" evidence="3">
    <location>
        <begin position="22"/>
        <end position="448"/>
    </location>
</feature>
<keyword evidence="5" id="KW-1185">Reference proteome</keyword>
<comment type="caution">
    <text evidence="4">The sequence shown here is derived from an EMBL/GenBank/DDBJ whole genome shotgun (WGS) entry which is preliminary data.</text>
</comment>
<dbReference type="GO" id="GO:0033934">
    <property type="term" value="F:glucan 1,4-alpha-maltotriohydrolase activity"/>
    <property type="evidence" value="ECO:0007669"/>
    <property type="project" value="TreeGrafter"/>
</dbReference>
<dbReference type="Gene3D" id="3.20.20.80">
    <property type="entry name" value="Glycosidases"/>
    <property type="match status" value="2"/>
</dbReference>
<keyword evidence="2" id="KW-0462">Maltose metabolism</keyword>
<dbReference type="GO" id="GO:0004556">
    <property type="term" value="F:alpha-amylase activity"/>
    <property type="evidence" value="ECO:0007669"/>
    <property type="project" value="TreeGrafter"/>
</dbReference>